<name>A0A381YGJ0_9ZZZZ</name>
<organism evidence="1">
    <name type="scientific">marine metagenome</name>
    <dbReference type="NCBI Taxonomy" id="408172"/>
    <lineage>
        <taxon>unclassified sequences</taxon>
        <taxon>metagenomes</taxon>
        <taxon>ecological metagenomes</taxon>
    </lineage>
</organism>
<protein>
    <submittedName>
        <fullName evidence="1">Uncharacterized protein</fullName>
    </submittedName>
</protein>
<proteinExistence type="predicted"/>
<sequence length="205" mass="24165">MNILLYKKSLIRFFLSFTVMLASWSVDAHQPVLNNESMHTAKAPYIIEEPEISKAIYSELKGEPHYYRIESDSRFEFYAGITVPKIDDCPISKKFSFEVLDADFGLIERKEGENFNWWPWYEKHGDKWYWIGPEIGEKFKSNRFYKKGTYYIRVYNETNSGQYVLAVGETESFPFTVIVRMLFTMPKINSAFWDNVECSETKKDG</sequence>
<accession>A0A381YGJ0</accession>
<dbReference type="SUPFAM" id="SSF89260">
    <property type="entry name" value="Collagen-binding domain"/>
    <property type="match status" value="1"/>
</dbReference>
<reference evidence="1" key="1">
    <citation type="submission" date="2018-05" db="EMBL/GenBank/DDBJ databases">
        <authorList>
            <person name="Lanie J.A."/>
            <person name="Ng W.-L."/>
            <person name="Kazmierczak K.M."/>
            <person name="Andrzejewski T.M."/>
            <person name="Davidsen T.M."/>
            <person name="Wayne K.J."/>
            <person name="Tettelin H."/>
            <person name="Glass J.I."/>
            <person name="Rusch D."/>
            <person name="Podicherti R."/>
            <person name="Tsui H.-C.T."/>
            <person name="Winkler M.E."/>
        </authorList>
    </citation>
    <scope>NUCLEOTIDE SEQUENCE</scope>
</reference>
<gene>
    <name evidence="1" type="ORF">METZ01_LOCUS129052</name>
</gene>
<evidence type="ECO:0000313" key="1">
    <source>
        <dbReference type="EMBL" id="SVA76198.1"/>
    </source>
</evidence>
<dbReference type="EMBL" id="UINC01018194">
    <property type="protein sequence ID" value="SVA76198.1"/>
    <property type="molecule type" value="Genomic_DNA"/>
</dbReference>
<dbReference type="AlphaFoldDB" id="A0A381YGJ0"/>